<accession>A8ZWH8</accession>
<keyword evidence="3" id="KW-1185">Reference proteome</keyword>
<protein>
    <submittedName>
        <fullName evidence="2">Membrane protein</fullName>
    </submittedName>
</protein>
<organism evidence="2 3">
    <name type="scientific">Desulfosudis oleivorans (strain DSM 6200 / JCM 39069 / Hxd3)</name>
    <name type="common">Desulfococcus oleovorans</name>
    <dbReference type="NCBI Taxonomy" id="96561"/>
    <lineage>
        <taxon>Bacteria</taxon>
        <taxon>Pseudomonadati</taxon>
        <taxon>Thermodesulfobacteriota</taxon>
        <taxon>Desulfobacteria</taxon>
        <taxon>Desulfobacterales</taxon>
        <taxon>Desulfosudaceae</taxon>
        <taxon>Desulfosudis</taxon>
    </lineage>
</organism>
<dbReference type="KEGG" id="dol:Dole_0976"/>
<proteinExistence type="predicted"/>
<evidence type="ECO:0000313" key="3">
    <source>
        <dbReference type="Proteomes" id="UP000008561"/>
    </source>
</evidence>
<dbReference type="InterPro" id="IPR045781">
    <property type="entry name" value="SxtJ"/>
</dbReference>
<dbReference type="STRING" id="96561.Dole_0976"/>
<keyword evidence="1" id="KW-0812">Transmembrane</keyword>
<dbReference type="eggNOG" id="ENOG503309M">
    <property type="taxonomic scope" value="Bacteria"/>
</dbReference>
<keyword evidence="1" id="KW-0472">Membrane</keyword>
<feature type="transmembrane region" description="Helical" evidence="1">
    <location>
        <begin position="6"/>
        <end position="24"/>
    </location>
</feature>
<gene>
    <name evidence="2" type="ordered locus">Dole_0976</name>
</gene>
<dbReference type="HOGENOM" id="CLU_127055_2_0_7"/>
<dbReference type="RefSeq" id="WP_012174404.1">
    <property type="nucleotide sequence ID" value="NC_009943.1"/>
</dbReference>
<dbReference type="OrthoDB" id="677860at2"/>
<keyword evidence="1" id="KW-1133">Transmembrane helix</keyword>
<dbReference type="Proteomes" id="UP000008561">
    <property type="component" value="Chromosome"/>
</dbReference>
<reference evidence="2 3" key="1">
    <citation type="submission" date="2007-10" db="EMBL/GenBank/DDBJ databases">
        <title>Complete sequence of Desulfococcus oleovorans Hxd3.</title>
        <authorList>
            <consortium name="US DOE Joint Genome Institute"/>
            <person name="Copeland A."/>
            <person name="Lucas S."/>
            <person name="Lapidus A."/>
            <person name="Barry K."/>
            <person name="Glavina del Rio T."/>
            <person name="Dalin E."/>
            <person name="Tice H."/>
            <person name="Pitluck S."/>
            <person name="Kiss H."/>
            <person name="Brettin T."/>
            <person name="Bruce D."/>
            <person name="Detter J.C."/>
            <person name="Han C."/>
            <person name="Schmutz J."/>
            <person name="Larimer F."/>
            <person name="Land M."/>
            <person name="Hauser L."/>
            <person name="Kyrpides N."/>
            <person name="Kim E."/>
            <person name="Wawrik B."/>
            <person name="Richardson P."/>
        </authorList>
    </citation>
    <scope>NUCLEOTIDE SEQUENCE [LARGE SCALE GENOMIC DNA]</scope>
    <source>
        <strain evidence="3">DSM 6200 / JCM 39069 / Hxd3</strain>
    </source>
</reference>
<name>A8ZWH8_DESOH</name>
<evidence type="ECO:0000313" key="2">
    <source>
        <dbReference type="EMBL" id="ABW66786.1"/>
    </source>
</evidence>
<dbReference type="Pfam" id="PF19588">
    <property type="entry name" value="SxtJ"/>
    <property type="match status" value="1"/>
</dbReference>
<dbReference type="AlphaFoldDB" id="A8ZWH8"/>
<sequence>MTRKETLDAGLAFVLILLIIALALKSHLLVAVAALAVLVCMTVPRLFTPWAFLWFALSRILGAVMSRVILAAIYFLVVTPVAVVRRAAGKDPMLRKRWKQADGSVFADRHHTFGPEDIEHPY</sequence>
<evidence type="ECO:0000256" key="1">
    <source>
        <dbReference type="SAM" id="Phobius"/>
    </source>
</evidence>
<dbReference type="EMBL" id="CP000859">
    <property type="protein sequence ID" value="ABW66786.1"/>
    <property type="molecule type" value="Genomic_DNA"/>
</dbReference>